<keyword evidence="1" id="KW-0233">DNA recombination</keyword>
<comment type="similarity">
    <text evidence="1">Belongs to the NSE1 family.</text>
</comment>
<feature type="compositionally biased region" description="Polar residues" evidence="2">
    <location>
        <begin position="35"/>
        <end position="52"/>
    </location>
</feature>
<dbReference type="GO" id="GO:0005634">
    <property type="term" value="C:nucleus"/>
    <property type="evidence" value="ECO:0007669"/>
    <property type="project" value="UniProtKB-SubCell"/>
</dbReference>
<dbReference type="EC" id="2.3.2.27" evidence="1"/>
<comment type="caution">
    <text evidence="3">The sequence shown here is derived from an EMBL/GenBank/DDBJ whole genome shotgun (WGS) entry which is preliminary data.</text>
</comment>
<keyword evidence="1" id="KW-0479">Metal-binding</keyword>
<comment type="subcellular location">
    <subcellularLocation>
        <location evidence="1">Nucleus</location>
    </subcellularLocation>
</comment>
<keyword evidence="1" id="KW-0862">Zinc</keyword>
<dbReference type="PANTHER" id="PTHR20973:SF0">
    <property type="entry name" value="NON-STRUCTURAL MAINTENANCE OF CHROMOSOMES ELEMENT 1 HOMOLOG"/>
    <property type="match status" value="1"/>
</dbReference>
<sequence length="335" mass="37768">MSEKAVAGSSRSRGVAEGIRETRRELVEPFEDRASNGSDSDTATESSGNGSTSFNSWDNNLSSYVLASIMKRGIMSVSEIKATVDRASVFFKFPVQSNCSTTESIVSIVQQINRDICKYNMILRSVHCEITGRKYYTVRVDRHSAMTKFQTEFKKPEIAIINECIQSMLYKNETLSIPFRECLTIVRKHTKTHYTYAEGKKFYRKLINLAYFAITGDSENEENDDEQSLTLGSRALEEFLGVLQENYPDLLKSCKICSQPMLHGYECPLCGVSTHRHCCEAYVKESQVCPGNRCNGRWNNVSSLTRRTFQSKIIQTQSTRGDATATTASAEEEMN</sequence>
<dbReference type="Proteomes" id="UP000708208">
    <property type="component" value="Unassembled WGS sequence"/>
</dbReference>
<keyword evidence="1" id="KW-0863">Zinc-finger</keyword>
<evidence type="ECO:0000313" key="4">
    <source>
        <dbReference type="Proteomes" id="UP000708208"/>
    </source>
</evidence>
<organism evidence="3 4">
    <name type="scientific">Allacma fusca</name>
    <dbReference type="NCBI Taxonomy" id="39272"/>
    <lineage>
        <taxon>Eukaryota</taxon>
        <taxon>Metazoa</taxon>
        <taxon>Ecdysozoa</taxon>
        <taxon>Arthropoda</taxon>
        <taxon>Hexapoda</taxon>
        <taxon>Collembola</taxon>
        <taxon>Symphypleona</taxon>
        <taxon>Sminthuridae</taxon>
        <taxon>Allacma</taxon>
    </lineage>
</organism>
<accession>A0A8J2L940</accession>
<comment type="catalytic activity">
    <reaction evidence="1">
        <text>S-ubiquitinyl-[E2 ubiquitin-conjugating enzyme]-L-cysteine + [acceptor protein]-L-lysine = [E2 ubiquitin-conjugating enzyme]-L-cysteine + N(6)-ubiquitinyl-[acceptor protein]-L-lysine.</text>
        <dbReference type="EC" id="2.3.2.27"/>
    </reaction>
</comment>
<evidence type="ECO:0000313" key="3">
    <source>
        <dbReference type="EMBL" id="CAG7830672.1"/>
    </source>
</evidence>
<feature type="region of interest" description="Disordered" evidence="2">
    <location>
        <begin position="1"/>
        <end position="52"/>
    </location>
</feature>
<dbReference type="Pfam" id="PF07574">
    <property type="entry name" value="SMC_Nse1"/>
    <property type="match status" value="1"/>
</dbReference>
<comment type="subunit">
    <text evidence="1">Component of the Smc5-Smc6 complex.</text>
</comment>
<keyword evidence="1" id="KW-0539">Nucleus</keyword>
<dbReference type="EMBL" id="CAJVCH010557024">
    <property type="protein sequence ID" value="CAG7830672.1"/>
    <property type="molecule type" value="Genomic_DNA"/>
</dbReference>
<keyword evidence="1" id="KW-0234">DNA repair</keyword>
<reference evidence="3" key="1">
    <citation type="submission" date="2021-06" db="EMBL/GenBank/DDBJ databases">
        <authorList>
            <person name="Hodson N. C."/>
            <person name="Mongue J. A."/>
            <person name="Jaron S. K."/>
        </authorList>
    </citation>
    <scope>NUCLEOTIDE SEQUENCE</scope>
</reference>
<dbReference type="GO" id="GO:0061630">
    <property type="term" value="F:ubiquitin protein ligase activity"/>
    <property type="evidence" value="ECO:0007669"/>
    <property type="project" value="UniProtKB-EC"/>
</dbReference>
<dbReference type="GO" id="GO:0030915">
    <property type="term" value="C:Smc5-Smc6 complex"/>
    <property type="evidence" value="ECO:0007669"/>
    <property type="project" value="UniProtKB-UniRule"/>
</dbReference>
<evidence type="ECO:0000256" key="1">
    <source>
        <dbReference type="RuleBase" id="RU368018"/>
    </source>
</evidence>
<gene>
    <name evidence="3" type="ORF">AFUS01_LOCUS40459</name>
</gene>
<dbReference type="InterPro" id="IPR011513">
    <property type="entry name" value="Nse1"/>
</dbReference>
<feature type="region of interest" description="Disordered" evidence="2">
    <location>
        <begin position="316"/>
        <end position="335"/>
    </location>
</feature>
<evidence type="ECO:0000256" key="2">
    <source>
        <dbReference type="SAM" id="MobiDB-lite"/>
    </source>
</evidence>
<protein>
    <recommendedName>
        <fullName evidence="1">Non-structural maintenance of chromosomes element 1 homolog</fullName>
        <ecNumber evidence="1">2.3.2.27</ecNumber>
    </recommendedName>
</protein>
<dbReference type="PANTHER" id="PTHR20973">
    <property type="entry name" value="NON-SMC ELEMENT 1-RELATED"/>
    <property type="match status" value="1"/>
</dbReference>
<dbReference type="GO" id="GO:0000724">
    <property type="term" value="P:double-strand break repair via homologous recombination"/>
    <property type="evidence" value="ECO:0007669"/>
    <property type="project" value="TreeGrafter"/>
</dbReference>
<feature type="compositionally biased region" description="Basic and acidic residues" evidence="2">
    <location>
        <begin position="18"/>
        <end position="34"/>
    </location>
</feature>
<keyword evidence="1" id="KW-0833">Ubl conjugation pathway</keyword>
<proteinExistence type="inferred from homology"/>
<keyword evidence="4" id="KW-1185">Reference proteome</keyword>
<keyword evidence="1" id="KW-0227">DNA damage</keyword>
<dbReference type="GO" id="GO:0008270">
    <property type="term" value="F:zinc ion binding"/>
    <property type="evidence" value="ECO:0007669"/>
    <property type="project" value="UniProtKB-KW"/>
</dbReference>
<name>A0A8J2L940_9HEXA</name>
<dbReference type="AlphaFoldDB" id="A0A8J2L940"/>
<dbReference type="OrthoDB" id="185455at2759"/>
<keyword evidence="1" id="KW-0808">Transferase</keyword>